<evidence type="ECO:0000256" key="2">
    <source>
        <dbReference type="ARBA" id="ARBA00022694"/>
    </source>
</evidence>
<dbReference type="AlphaFoldDB" id="A0A2R6BYZ6"/>
<evidence type="ECO:0000256" key="1">
    <source>
        <dbReference type="ARBA" id="ARBA00022490"/>
    </source>
</evidence>
<keyword evidence="3" id="KW-0540">Nuclease</keyword>
<dbReference type="Gene3D" id="1.20.5.420">
    <property type="entry name" value="Immunoglobulin FC, subunit C"/>
    <property type="match status" value="1"/>
</dbReference>
<dbReference type="GO" id="GO:0004519">
    <property type="term" value="F:endonuclease activity"/>
    <property type="evidence" value="ECO:0007669"/>
    <property type="project" value="UniProtKB-KW"/>
</dbReference>
<organism evidence="8 9">
    <name type="scientific">Candidatus Marsarchaeota G2 archaeon ECH_B_SAG-G06</name>
    <dbReference type="NCBI Taxonomy" id="1978166"/>
    <lineage>
        <taxon>Archaea</taxon>
        <taxon>Candidatus Marsarchaeota</taxon>
        <taxon>Candidatus Marsarchaeota group 2</taxon>
    </lineage>
</organism>
<keyword evidence="4" id="KW-0479">Metal-binding</keyword>
<keyword evidence="5" id="KW-0255">Endonuclease</keyword>
<sequence>MNRLSKKCYEDEVQRLIKIAIQQYDQCITLSQNSIELAWKICLKYDLKVPKLLRLLLCEKCKNIRIPGKSVRVRLTSGFVVWKCFVCGYENLIKRYK</sequence>
<evidence type="ECO:0000256" key="4">
    <source>
        <dbReference type="ARBA" id="ARBA00022723"/>
    </source>
</evidence>
<dbReference type="Proteomes" id="UP000240582">
    <property type="component" value="Unassembled WGS sequence"/>
</dbReference>
<evidence type="ECO:0000313" key="8">
    <source>
        <dbReference type="EMBL" id="PSO03878.1"/>
    </source>
</evidence>
<accession>A0A2R6BYZ6</accession>
<dbReference type="Pfam" id="PF04032">
    <property type="entry name" value="Rpr2"/>
    <property type="match status" value="1"/>
</dbReference>
<evidence type="ECO:0000256" key="7">
    <source>
        <dbReference type="ARBA" id="ARBA00022833"/>
    </source>
</evidence>
<protein>
    <recommendedName>
        <fullName evidence="10">RNase P component 4</fullName>
    </recommendedName>
</protein>
<evidence type="ECO:0008006" key="10">
    <source>
        <dbReference type="Google" id="ProtNLM"/>
    </source>
</evidence>
<dbReference type="PIRSF" id="PIRSF004878">
    <property type="entry name" value="RNase_P_4"/>
    <property type="match status" value="1"/>
</dbReference>
<comment type="caution">
    <text evidence="8">The sequence shown here is derived from an EMBL/GenBank/DDBJ whole genome shotgun (WGS) entry which is preliminary data.</text>
</comment>
<keyword evidence="6" id="KW-0378">Hydrolase</keyword>
<keyword evidence="2" id="KW-0819">tRNA processing</keyword>
<dbReference type="GO" id="GO:0016787">
    <property type="term" value="F:hydrolase activity"/>
    <property type="evidence" value="ECO:0007669"/>
    <property type="project" value="UniProtKB-KW"/>
</dbReference>
<evidence type="ECO:0000313" key="9">
    <source>
        <dbReference type="Proteomes" id="UP000240582"/>
    </source>
</evidence>
<keyword evidence="7" id="KW-0862">Zinc</keyword>
<evidence type="ECO:0000256" key="3">
    <source>
        <dbReference type="ARBA" id="ARBA00022722"/>
    </source>
</evidence>
<dbReference type="GO" id="GO:0046872">
    <property type="term" value="F:metal ion binding"/>
    <property type="evidence" value="ECO:0007669"/>
    <property type="project" value="UniProtKB-KW"/>
</dbReference>
<dbReference type="EMBL" id="NEXN01000066">
    <property type="protein sequence ID" value="PSO03878.1"/>
    <property type="molecule type" value="Genomic_DNA"/>
</dbReference>
<keyword evidence="1" id="KW-0963">Cytoplasm</keyword>
<dbReference type="InterPro" id="IPR007175">
    <property type="entry name" value="Rpr2/Snm1/Rpp21"/>
</dbReference>
<evidence type="ECO:0000256" key="6">
    <source>
        <dbReference type="ARBA" id="ARBA00022801"/>
    </source>
</evidence>
<dbReference type="GO" id="GO:0001682">
    <property type="term" value="P:tRNA 5'-leader removal"/>
    <property type="evidence" value="ECO:0007669"/>
    <property type="project" value="InterPro"/>
</dbReference>
<reference evidence="8 9" key="1">
    <citation type="submission" date="2017-04" db="EMBL/GenBank/DDBJ databases">
        <title>Novel microbial lineages endemic to geothermal iron-oxide mats fill important gaps in the evolutionary history of Archaea.</title>
        <authorList>
            <person name="Jay Z.J."/>
            <person name="Beam J.P."/>
            <person name="Dlakic M."/>
            <person name="Rusch D.B."/>
            <person name="Kozubal M.A."/>
            <person name="Inskeep W.P."/>
        </authorList>
    </citation>
    <scope>NUCLEOTIDE SEQUENCE [LARGE SCALE GENOMIC DNA]</scope>
    <source>
        <strain evidence="8">ECH_B_SAG-G06</strain>
    </source>
</reference>
<gene>
    <name evidence="8" type="ORF">B9Q12_03500</name>
</gene>
<evidence type="ECO:0000256" key="5">
    <source>
        <dbReference type="ARBA" id="ARBA00022759"/>
    </source>
</evidence>
<proteinExistence type="predicted"/>
<dbReference type="InterPro" id="IPR016432">
    <property type="entry name" value="RNP4"/>
</dbReference>
<dbReference type="Gene3D" id="6.20.50.20">
    <property type="match status" value="1"/>
</dbReference>
<dbReference type="GO" id="GO:0030677">
    <property type="term" value="C:ribonuclease P complex"/>
    <property type="evidence" value="ECO:0007669"/>
    <property type="project" value="InterPro"/>
</dbReference>
<name>A0A2R6BYZ6_9ARCH</name>